<evidence type="ECO:0000256" key="2">
    <source>
        <dbReference type="SAM" id="MobiDB-lite"/>
    </source>
</evidence>
<organism evidence="5 6">
    <name type="scientific">Allorhodopirellula heiligendammensis</name>
    <dbReference type="NCBI Taxonomy" id="2714739"/>
    <lineage>
        <taxon>Bacteria</taxon>
        <taxon>Pseudomonadati</taxon>
        <taxon>Planctomycetota</taxon>
        <taxon>Planctomycetia</taxon>
        <taxon>Pirellulales</taxon>
        <taxon>Pirellulaceae</taxon>
        <taxon>Allorhodopirellula</taxon>
    </lineage>
</organism>
<feature type="domain" description="Bacterial sugar transferase" evidence="4">
    <location>
        <begin position="75"/>
        <end position="258"/>
    </location>
</feature>
<dbReference type="Pfam" id="PF02397">
    <property type="entry name" value="Bac_transf"/>
    <property type="match status" value="1"/>
</dbReference>
<comment type="caution">
    <text evidence="5">The sequence shown here is derived from an EMBL/GenBank/DDBJ whole genome shotgun (WGS) entry which is preliminary data.</text>
</comment>
<dbReference type="OrthoDB" id="9766874at2"/>
<evidence type="ECO:0000256" key="1">
    <source>
        <dbReference type="ARBA" id="ARBA00006464"/>
    </source>
</evidence>
<evidence type="ECO:0000256" key="3">
    <source>
        <dbReference type="SAM" id="Phobius"/>
    </source>
</evidence>
<evidence type="ECO:0000313" key="5">
    <source>
        <dbReference type="EMBL" id="TWU20005.1"/>
    </source>
</evidence>
<dbReference type="RefSeq" id="WP_146406696.1">
    <property type="nucleotide sequence ID" value="NZ_SJPU01000001.1"/>
</dbReference>
<dbReference type="InterPro" id="IPR003362">
    <property type="entry name" value="Bact_transf"/>
</dbReference>
<protein>
    <submittedName>
        <fullName evidence="5">UDP-N-acetylgalactosamine-undecaprenyl-phosphate N-acetylgalactosaminephosphotransferase</fullName>
        <ecNumber evidence="5">2.7.8.40</ecNumber>
    </submittedName>
</protein>
<dbReference type="EC" id="2.7.8.40" evidence="5"/>
<comment type="similarity">
    <text evidence="1">Belongs to the bacterial sugar transferase family.</text>
</comment>
<keyword evidence="6" id="KW-1185">Reference proteome</keyword>
<accession>A0A5C6C7C9</accession>
<sequence>MYGNSSDAATDSEQQAAHGEQPATHRNHSLQRAIAPQCTGCADDGPAARVFPTRVDSPHAQRFSAAESGAFFERKYLLDRCIGFVLLVLFSPVILALYLVVRATSRGPGFYKQERVGLNGKPFEIFKLRSMVQNAEKPGQPQWAVKGDSRVNFVGRVLRKLHLDELPQLYNVCRGEMSLVGPRPERPQICEDLAQQISGYYLRTAVKPGVTGLAQINLPPDESIEDVRRKQILDLNYIDNANLWLDVRMIAATALRMVGVKGHIVTKLMRLDRTHLVKDVCSTQDSQHASSIRQVRPAVRAEAMVDSRSSVSPAVAFSLAAGSDDSSYTSFPNRPR</sequence>
<keyword evidence="3" id="KW-0472">Membrane</keyword>
<gene>
    <name evidence="5" type="primary">wecA</name>
    <name evidence="5" type="ORF">Poly21_21840</name>
</gene>
<dbReference type="AlphaFoldDB" id="A0A5C6C7C9"/>
<evidence type="ECO:0000259" key="4">
    <source>
        <dbReference type="Pfam" id="PF02397"/>
    </source>
</evidence>
<keyword evidence="5" id="KW-0808">Transferase</keyword>
<feature type="transmembrane region" description="Helical" evidence="3">
    <location>
        <begin position="81"/>
        <end position="101"/>
    </location>
</feature>
<proteinExistence type="inferred from homology"/>
<keyword evidence="3" id="KW-0812">Transmembrane</keyword>
<dbReference type="Proteomes" id="UP000319908">
    <property type="component" value="Unassembled WGS sequence"/>
</dbReference>
<evidence type="ECO:0000313" key="6">
    <source>
        <dbReference type="Proteomes" id="UP000319908"/>
    </source>
</evidence>
<dbReference type="GO" id="GO:0016780">
    <property type="term" value="F:phosphotransferase activity, for other substituted phosphate groups"/>
    <property type="evidence" value="ECO:0007669"/>
    <property type="project" value="TreeGrafter"/>
</dbReference>
<feature type="compositionally biased region" description="Polar residues" evidence="2">
    <location>
        <begin position="1"/>
        <end position="15"/>
    </location>
</feature>
<feature type="region of interest" description="Disordered" evidence="2">
    <location>
        <begin position="1"/>
        <end position="29"/>
    </location>
</feature>
<name>A0A5C6C7C9_9BACT</name>
<dbReference type="PANTHER" id="PTHR30576">
    <property type="entry name" value="COLANIC BIOSYNTHESIS UDP-GLUCOSE LIPID CARRIER TRANSFERASE"/>
    <property type="match status" value="1"/>
</dbReference>
<dbReference type="EMBL" id="SJPU01000001">
    <property type="protein sequence ID" value="TWU20005.1"/>
    <property type="molecule type" value="Genomic_DNA"/>
</dbReference>
<dbReference type="PANTHER" id="PTHR30576:SF0">
    <property type="entry name" value="UNDECAPRENYL-PHOSPHATE N-ACETYLGALACTOSAMINYL 1-PHOSPHATE TRANSFERASE-RELATED"/>
    <property type="match status" value="1"/>
</dbReference>
<keyword evidence="3" id="KW-1133">Transmembrane helix</keyword>
<reference evidence="5 6" key="1">
    <citation type="journal article" date="2020" name="Antonie Van Leeuwenhoek">
        <title>Rhodopirellula heiligendammensis sp. nov., Rhodopirellula pilleata sp. nov., and Rhodopirellula solitaria sp. nov. isolated from natural or artificial marine surfaces in Northern Germany and California, USA, and emended description of the genus Rhodopirellula.</title>
        <authorList>
            <person name="Kallscheuer N."/>
            <person name="Wiegand S."/>
            <person name="Jogler M."/>
            <person name="Boedeker C."/>
            <person name="Peeters S.H."/>
            <person name="Rast P."/>
            <person name="Heuer A."/>
            <person name="Jetten M.S.M."/>
            <person name="Rohde M."/>
            <person name="Jogler C."/>
        </authorList>
    </citation>
    <scope>NUCLEOTIDE SEQUENCE [LARGE SCALE GENOMIC DNA]</scope>
    <source>
        <strain evidence="5 6">Poly21</strain>
    </source>
</reference>